<evidence type="ECO:0000256" key="5">
    <source>
        <dbReference type="ARBA" id="ARBA00022580"/>
    </source>
</evidence>
<name>A0A5B9QZW5_9ALPH</name>
<keyword evidence="9" id="KW-1185">Reference proteome</keyword>
<evidence type="ECO:0000256" key="1">
    <source>
        <dbReference type="ARBA" id="ARBA00004147"/>
    </source>
</evidence>
<dbReference type="GO" id="GO:0030430">
    <property type="term" value="C:host cell cytoplasm"/>
    <property type="evidence" value="ECO:0007669"/>
    <property type="project" value="UniProtKB-SubCell"/>
</dbReference>
<accession>A0A5B9QZW5</accession>
<dbReference type="RefSeq" id="YP_010801595.1">
    <property type="nucleotide sequence ID" value="NC_076966.1"/>
</dbReference>
<dbReference type="GO" id="GO:0019033">
    <property type="term" value="C:viral tegument"/>
    <property type="evidence" value="ECO:0007669"/>
    <property type="project" value="UniProtKB-SubCell"/>
</dbReference>
<evidence type="ECO:0000256" key="4">
    <source>
        <dbReference type="ARBA" id="ARBA00022562"/>
    </source>
</evidence>
<keyword evidence="7" id="KW-1035">Host cytoplasm</keyword>
<evidence type="ECO:0000313" key="8">
    <source>
        <dbReference type="EMBL" id="QEG54061.1"/>
    </source>
</evidence>
<evidence type="ECO:0000313" key="9">
    <source>
        <dbReference type="Proteomes" id="UP001144437"/>
    </source>
</evidence>
<proteinExistence type="predicted"/>
<comment type="subcellular location">
    <subcellularLocation>
        <location evidence="2">Host cytoplasm</location>
    </subcellularLocation>
    <subcellularLocation>
        <location evidence="1">Host nucleus</location>
    </subcellularLocation>
    <subcellularLocation>
        <location evidence="3">Virion tegument</location>
    </subcellularLocation>
</comment>
<dbReference type="GeneID" id="80540308"/>
<dbReference type="EMBL" id="MK360902">
    <property type="protein sequence ID" value="QEG54061.1"/>
    <property type="molecule type" value="Genomic_DNA"/>
</dbReference>
<evidence type="ECO:0000256" key="2">
    <source>
        <dbReference type="ARBA" id="ARBA00004192"/>
    </source>
</evidence>
<keyword evidence="4" id="KW-1048">Host nucleus</keyword>
<protein>
    <submittedName>
        <fullName evidence="8">Tegument protein UL21</fullName>
    </submittedName>
</protein>
<dbReference type="GO" id="GO:0042025">
    <property type="term" value="C:host cell nucleus"/>
    <property type="evidence" value="ECO:0007669"/>
    <property type="project" value="UniProtKB-SubCell"/>
</dbReference>
<reference evidence="8" key="1">
    <citation type="journal article" date="2019" name="Vet. Microbiol.">
        <title>Disease surveillance in wild Victorian cacatuids reveals co-infection with multiple agents and detection of novel avian viruses.</title>
        <authorList>
            <person name="Sutherland M."/>
            <person name="Sarker S."/>
            <person name="Vaz P.K."/>
            <person name="Legione A.R."/>
            <person name="Devlin J.M."/>
            <person name="Macwhirter P.L."/>
            <person name="Whiteley P.L."/>
            <person name="Raidal S.R."/>
        </authorList>
    </citation>
    <scope>NUCLEOTIDE SEQUENCE</scope>
    <source>
        <strain evidence="8">97-0001</strain>
    </source>
</reference>
<dbReference type="Pfam" id="PF03252">
    <property type="entry name" value="Herpes_UL21"/>
    <property type="match status" value="1"/>
</dbReference>
<sequence length="548" mass="60866">MMELRVERVERYSGRCAAVRYHDYSAGRVYVVFGGCVFSVSTFGRETRVTAFGYRLRSPSMCALVCSGLAQNSFYRDGGHELPPIDFLFSHHLGLASGDSPEDLMNAFGVNVRGLILSKMFVGFTVPDGVELKFGEIDNETGNLRLLVNPKAINMVTGFEYQMETLSLELTQAELSSIPPFLATDLKDLLSATELRRTPLRQSYPQIPVIIKGEKSLKTVTVPKSGNRGDVEGKNKRKTTSLADHVQVKTIPEIDAASCDEEQATELSKTSTNTTHWRVWKVVSLIEGALSVRNNSFAAWLGFGNKNPTDKLRTVLKEEAMAVCNCLGPWTEVMAESVIGPSPEMIYAVVNYLLELGGYQNKFGLMEDLCNKYSVARGLDINEDSIDDPEMAIVEDLAVSIMRKIALVREVLRLTVENETDNPKDVRDMKTPKKFFIEGMALTQEAGFLLNATRLNVFGNLSWGRDTKTPVRQFSKKALARTDKRVAAAMACVYLESRPSQCLAEIFGDAELTAVFETARLNIIDPWDSDDICGPLLVLESLISFRLE</sequence>
<evidence type="ECO:0000256" key="7">
    <source>
        <dbReference type="ARBA" id="ARBA00023200"/>
    </source>
</evidence>
<keyword evidence="6" id="KW-0946">Virion</keyword>
<dbReference type="InterPro" id="IPR004936">
    <property type="entry name" value="Herpes_UL21"/>
</dbReference>
<keyword evidence="5" id="KW-0920">Virion tegument</keyword>
<evidence type="ECO:0000256" key="3">
    <source>
        <dbReference type="ARBA" id="ARBA00004535"/>
    </source>
</evidence>
<dbReference type="Proteomes" id="UP001144437">
    <property type="component" value="Segment"/>
</dbReference>
<organism evidence="8 9">
    <name type="scientific">Cacatuid alphaherpesvirus 2</name>
    <dbReference type="NCBI Taxonomy" id="2604840"/>
    <lineage>
        <taxon>Viruses</taxon>
        <taxon>Duplodnaviria</taxon>
        <taxon>Heunggongvirae</taxon>
        <taxon>Peploviricota</taxon>
        <taxon>Herviviricetes</taxon>
        <taxon>Herpesvirales</taxon>
        <taxon>Orthoherpesviridae</taxon>
        <taxon>Alphaherpesvirinae</taxon>
        <taxon>Iltovirus</taxon>
        <taxon>Iltovirus cacatuidalpha2</taxon>
    </lineage>
</organism>
<evidence type="ECO:0000256" key="6">
    <source>
        <dbReference type="ARBA" id="ARBA00022844"/>
    </source>
</evidence>
<dbReference type="KEGG" id="vg:80540308"/>